<gene>
    <name evidence="1" type="ORF">PADG_12267</name>
</gene>
<keyword evidence="2" id="KW-1185">Reference proteome</keyword>
<dbReference type="EMBL" id="KN275967">
    <property type="protein sequence ID" value="KGM91589.1"/>
    <property type="molecule type" value="Genomic_DNA"/>
</dbReference>
<organism evidence="1 2">
    <name type="scientific">Paracoccidioides brasiliensis (strain Pb18)</name>
    <dbReference type="NCBI Taxonomy" id="502780"/>
    <lineage>
        <taxon>Eukaryota</taxon>
        <taxon>Fungi</taxon>
        <taxon>Dikarya</taxon>
        <taxon>Ascomycota</taxon>
        <taxon>Pezizomycotina</taxon>
        <taxon>Eurotiomycetes</taxon>
        <taxon>Eurotiomycetidae</taxon>
        <taxon>Onygenales</taxon>
        <taxon>Ajellomycetaceae</taxon>
        <taxon>Paracoccidioides</taxon>
    </lineage>
</organism>
<dbReference type="VEuPathDB" id="FungiDB:PADG_12267"/>
<evidence type="ECO:0000313" key="2">
    <source>
        <dbReference type="Proteomes" id="UP000001628"/>
    </source>
</evidence>
<dbReference type="RefSeq" id="XP_010762912.1">
    <property type="nucleotide sequence ID" value="XM_010764610.1"/>
</dbReference>
<dbReference type="AlphaFoldDB" id="A0A0A0HQU5"/>
<dbReference type="OrthoDB" id="4186697at2759"/>
<reference evidence="1 2" key="1">
    <citation type="journal article" date="2011" name="PLoS Genet.">
        <title>Comparative genomic analysis of human fungal pathogens causing paracoccidioidomycosis.</title>
        <authorList>
            <person name="Desjardins C.A."/>
            <person name="Champion M.D."/>
            <person name="Holder J.W."/>
            <person name="Muszewska A."/>
            <person name="Goldberg J."/>
            <person name="Bailao A.M."/>
            <person name="Brigido M.M."/>
            <person name="Ferreira M.E."/>
            <person name="Garcia A.M."/>
            <person name="Grynberg M."/>
            <person name="Gujja S."/>
            <person name="Heiman D.I."/>
            <person name="Henn M.R."/>
            <person name="Kodira C.D."/>
            <person name="Leon-Narvaez H."/>
            <person name="Longo L.V."/>
            <person name="Ma L.J."/>
            <person name="Malavazi I."/>
            <person name="Matsuo A.L."/>
            <person name="Morais F.V."/>
            <person name="Pereira M."/>
            <person name="Rodriguez-Brito S."/>
            <person name="Sakthikumar S."/>
            <person name="Salem-Izacc S.M."/>
            <person name="Sykes S.M."/>
            <person name="Teixeira M.M."/>
            <person name="Vallejo M.C."/>
            <person name="Walter M.E."/>
            <person name="Yandava C."/>
            <person name="Young S."/>
            <person name="Zeng Q."/>
            <person name="Zucker J."/>
            <person name="Felipe M.S."/>
            <person name="Goldman G.H."/>
            <person name="Haas B.J."/>
            <person name="McEwen J.G."/>
            <person name="Nino-Vega G."/>
            <person name="Puccia R."/>
            <person name="San-Blas G."/>
            <person name="Soares C.M."/>
            <person name="Birren B.W."/>
            <person name="Cuomo C.A."/>
        </authorList>
    </citation>
    <scope>NUCLEOTIDE SEQUENCE [LARGE SCALE GENOMIC DNA]</scope>
    <source>
        <strain evidence="1 2">Pb18</strain>
    </source>
</reference>
<accession>A0A0A0HQU5</accession>
<dbReference type="InParanoid" id="A0A0A0HQU5"/>
<dbReference type="GeneID" id="22588164"/>
<sequence length="64" mass="7279">MVATPFVSTVLVVIGNRQESSPKSIENLPNPSSTTYYARYGNYALTTEQFETMWQCGRFAKRQI</sequence>
<name>A0A0A0HQU5_PARBD</name>
<evidence type="ECO:0000313" key="1">
    <source>
        <dbReference type="EMBL" id="KGM91589.1"/>
    </source>
</evidence>
<dbReference type="Proteomes" id="UP000001628">
    <property type="component" value="Unassembled WGS sequence"/>
</dbReference>
<proteinExistence type="predicted"/>
<dbReference type="HOGENOM" id="CLU_2868268_0_0_1"/>
<dbReference type="KEGG" id="pbn:PADG_12267"/>
<protein>
    <submittedName>
        <fullName evidence="1">Uncharacterized protein</fullName>
    </submittedName>
</protein>